<dbReference type="AlphaFoldDB" id="A0A2W4ZX80"/>
<dbReference type="GO" id="GO:0008615">
    <property type="term" value="P:pyridoxine biosynthetic process"/>
    <property type="evidence" value="ECO:0007669"/>
    <property type="project" value="UniProtKB-KW"/>
</dbReference>
<evidence type="ECO:0000256" key="2">
    <source>
        <dbReference type="ARBA" id="ARBA00022679"/>
    </source>
</evidence>
<dbReference type="PANTHER" id="PTHR30456:SF0">
    <property type="entry name" value="PYRIDOXINE 5'-PHOSPHATE SYNTHASE"/>
    <property type="match status" value="1"/>
</dbReference>
<proteinExistence type="predicted"/>
<feature type="non-terminal residue" evidence="4">
    <location>
        <position position="1"/>
    </location>
</feature>
<sequence>PVMAGEAARIGADRVELYTGPYALDYALLPAYADTAKEAVRCGLEVNAGHDLNLDNLAKFIASVPDCAEVSIGHAITSDALDMGWASAVTAYLTAIRYGRKSAAA</sequence>
<dbReference type="EMBL" id="QFNK01000085">
    <property type="protein sequence ID" value="PZO86900.1"/>
    <property type="molecule type" value="Genomic_DNA"/>
</dbReference>
<evidence type="ECO:0000313" key="4">
    <source>
        <dbReference type="EMBL" id="PZO86900.1"/>
    </source>
</evidence>
<reference evidence="4 5" key="1">
    <citation type="submission" date="2017-08" db="EMBL/GenBank/DDBJ databases">
        <title>Infants hospitalized years apart are colonized by the same room-sourced microbial strains.</title>
        <authorList>
            <person name="Brooks B."/>
            <person name="Olm M.R."/>
            <person name="Firek B.A."/>
            <person name="Baker R."/>
            <person name="Thomas B.C."/>
            <person name="Morowitz M.J."/>
            <person name="Banfield J.F."/>
        </authorList>
    </citation>
    <scope>NUCLEOTIDE SEQUENCE [LARGE SCALE GENOMIC DNA]</scope>
    <source>
        <strain evidence="4">S2_018_000_R2_104</strain>
    </source>
</reference>
<keyword evidence="3" id="KW-0664">Pyridoxine biosynthesis</keyword>
<name>A0A2W4ZX80_9BACT</name>
<gene>
    <name evidence="4" type="ORF">DI626_05330</name>
</gene>
<dbReference type="InterPro" id="IPR004569">
    <property type="entry name" value="PyrdxlP_synth_PdxJ"/>
</dbReference>
<dbReference type="GO" id="GO:0033856">
    <property type="term" value="F:pyridoxine 5'-phosphate synthase activity"/>
    <property type="evidence" value="ECO:0007669"/>
    <property type="project" value="InterPro"/>
</dbReference>
<evidence type="ECO:0000256" key="3">
    <source>
        <dbReference type="ARBA" id="ARBA00023096"/>
    </source>
</evidence>
<dbReference type="GO" id="GO:0005829">
    <property type="term" value="C:cytosol"/>
    <property type="evidence" value="ECO:0007669"/>
    <property type="project" value="TreeGrafter"/>
</dbReference>
<protein>
    <submittedName>
        <fullName evidence="4">Pyridoxine 5'-phosphate synthase</fullName>
    </submittedName>
</protein>
<keyword evidence="2" id="KW-0808">Transferase</keyword>
<accession>A0A2W4ZX80</accession>
<evidence type="ECO:0000313" key="5">
    <source>
        <dbReference type="Proteomes" id="UP000249557"/>
    </source>
</evidence>
<dbReference type="SUPFAM" id="SSF63892">
    <property type="entry name" value="Pyridoxine 5'-phosphate synthase"/>
    <property type="match status" value="1"/>
</dbReference>
<evidence type="ECO:0000256" key="1">
    <source>
        <dbReference type="ARBA" id="ARBA00022490"/>
    </source>
</evidence>
<organism evidence="4 5">
    <name type="scientific">Micavibrio aeruginosavorus</name>
    <dbReference type="NCBI Taxonomy" id="349221"/>
    <lineage>
        <taxon>Bacteria</taxon>
        <taxon>Pseudomonadati</taxon>
        <taxon>Bdellovibrionota</taxon>
        <taxon>Bdellovibrionia</taxon>
        <taxon>Bdellovibrionales</taxon>
        <taxon>Pseudobdellovibrionaceae</taxon>
        <taxon>Micavibrio</taxon>
    </lineage>
</organism>
<dbReference type="Gene3D" id="3.20.20.70">
    <property type="entry name" value="Aldolase class I"/>
    <property type="match status" value="1"/>
</dbReference>
<dbReference type="Pfam" id="PF03740">
    <property type="entry name" value="PdxJ"/>
    <property type="match status" value="1"/>
</dbReference>
<dbReference type="InterPro" id="IPR036130">
    <property type="entry name" value="Pyridoxine-5'_phos_synth"/>
</dbReference>
<dbReference type="InterPro" id="IPR013785">
    <property type="entry name" value="Aldolase_TIM"/>
</dbReference>
<keyword evidence="1" id="KW-0963">Cytoplasm</keyword>
<dbReference type="Proteomes" id="UP000249557">
    <property type="component" value="Unassembled WGS sequence"/>
</dbReference>
<comment type="caution">
    <text evidence="4">The sequence shown here is derived from an EMBL/GenBank/DDBJ whole genome shotgun (WGS) entry which is preliminary data.</text>
</comment>
<dbReference type="PANTHER" id="PTHR30456">
    <property type="entry name" value="PYRIDOXINE 5'-PHOSPHATE SYNTHASE"/>
    <property type="match status" value="1"/>
</dbReference>